<evidence type="ECO:0000256" key="3">
    <source>
        <dbReference type="ARBA" id="ARBA00022989"/>
    </source>
</evidence>
<feature type="compositionally biased region" description="Gly residues" evidence="5">
    <location>
        <begin position="1"/>
        <end position="12"/>
    </location>
</feature>
<gene>
    <name evidence="8" type="ORF">D4T97_016245</name>
</gene>
<evidence type="ECO:0000313" key="8">
    <source>
        <dbReference type="EMBL" id="RST72616.1"/>
    </source>
</evidence>
<protein>
    <submittedName>
        <fullName evidence="8">TM2 domain-containing protein</fullName>
    </submittedName>
</protein>
<evidence type="ECO:0000256" key="4">
    <source>
        <dbReference type="ARBA" id="ARBA00023136"/>
    </source>
</evidence>
<dbReference type="InterPro" id="IPR007829">
    <property type="entry name" value="TM2"/>
</dbReference>
<sequence>MVFMNAGGGGGASSSSSSSSSSGGGHGYAPRYTKSKVAAGILGIILGGFGIHKFYLGKWLQGIIYLIFCWTYIPSIIGFIEGIIYLISNDEDFARKHDKGYMRAS</sequence>
<dbReference type="GO" id="GO:0016020">
    <property type="term" value="C:membrane"/>
    <property type="evidence" value="ECO:0007669"/>
    <property type="project" value="UniProtKB-SubCell"/>
</dbReference>
<keyword evidence="2 6" id="KW-0812">Transmembrane</keyword>
<evidence type="ECO:0000256" key="5">
    <source>
        <dbReference type="SAM" id="MobiDB-lite"/>
    </source>
</evidence>
<feature type="transmembrane region" description="Helical" evidence="6">
    <location>
        <begin position="37"/>
        <end position="56"/>
    </location>
</feature>
<evidence type="ECO:0000313" key="9">
    <source>
        <dbReference type="Proteomes" id="UP000287156"/>
    </source>
</evidence>
<reference evidence="8" key="1">
    <citation type="submission" date="2018-12" db="EMBL/GenBank/DDBJ databases">
        <authorList>
            <person name="Sun L."/>
            <person name="Chen Z."/>
        </authorList>
    </citation>
    <scope>NUCLEOTIDE SEQUENCE [LARGE SCALE GENOMIC DNA]</scope>
    <source>
        <strain evidence="8">3-2-2</strain>
    </source>
</reference>
<dbReference type="AlphaFoldDB" id="A0A429XWA3"/>
<proteinExistence type="predicted"/>
<accession>A0A429XWA3</accession>
<keyword evidence="3 6" id="KW-1133">Transmembrane helix</keyword>
<feature type="domain" description="TM2" evidence="7">
    <location>
        <begin position="34"/>
        <end position="83"/>
    </location>
</feature>
<comment type="caution">
    <text evidence="8">The sequence shown here is derived from an EMBL/GenBank/DDBJ whole genome shotgun (WGS) entry which is preliminary data.</text>
</comment>
<name>A0A429XWA3_9BACI</name>
<evidence type="ECO:0000259" key="7">
    <source>
        <dbReference type="Pfam" id="PF05154"/>
    </source>
</evidence>
<evidence type="ECO:0000256" key="2">
    <source>
        <dbReference type="ARBA" id="ARBA00022692"/>
    </source>
</evidence>
<evidence type="ECO:0000256" key="1">
    <source>
        <dbReference type="ARBA" id="ARBA00004141"/>
    </source>
</evidence>
<keyword evidence="4 6" id="KW-0472">Membrane</keyword>
<comment type="subcellular location">
    <subcellularLocation>
        <location evidence="1">Membrane</location>
        <topology evidence="1">Multi-pass membrane protein</topology>
    </subcellularLocation>
</comment>
<feature type="transmembrane region" description="Helical" evidence="6">
    <location>
        <begin position="62"/>
        <end position="87"/>
    </location>
</feature>
<keyword evidence="9" id="KW-1185">Reference proteome</keyword>
<evidence type="ECO:0000256" key="6">
    <source>
        <dbReference type="SAM" id="Phobius"/>
    </source>
</evidence>
<dbReference type="Proteomes" id="UP000287156">
    <property type="component" value="Unassembled WGS sequence"/>
</dbReference>
<feature type="region of interest" description="Disordered" evidence="5">
    <location>
        <begin position="1"/>
        <end position="27"/>
    </location>
</feature>
<dbReference type="Pfam" id="PF05154">
    <property type="entry name" value="TM2"/>
    <property type="match status" value="1"/>
</dbReference>
<organism evidence="8 9">
    <name type="scientific">Siminovitchia acidinfaciens</name>
    <dbReference type="NCBI Taxonomy" id="2321395"/>
    <lineage>
        <taxon>Bacteria</taxon>
        <taxon>Bacillati</taxon>
        <taxon>Bacillota</taxon>
        <taxon>Bacilli</taxon>
        <taxon>Bacillales</taxon>
        <taxon>Bacillaceae</taxon>
        <taxon>Siminovitchia</taxon>
    </lineage>
</organism>
<dbReference type="EMBL" id="QYTV02000008">
    <property type="protein sequence ID" value="RST72616.1"/>
    <property type="molecule type" value="Genomic_DNA"/>
</dbReference>